<organism evidence="1">
    <name type="scientific">Rhipicephalus zambeziensis</name>
    <dbReference type="NCBI Taxonomy" id="60191"/>
    <lineage>
        <taxon>Eukaryota</taxon>
        <taxon>Metazoa</taxon>
        <taxon>Ecdysozoa</taxon>
        <taxon>Arthropoda</taxon>
        <taxon>Chelicerata</taxon>
        <taxon>Arachnida</taxon>
        <taxon>Acari</taxon>
        <taxon>Parasitiformes</taxon>
        <taxon>Ixodida</taxon>
        <taxon>Ixodoidea</taxon>
        <taxon>Ixodidae</taxon>
        <taxon>Rhipicephalinae</taxon>
        <taxon>Rhipicephalus</taxon>
        <taxon>Rhipicephalus</taxon>
    </lineage>
</organism>
<evidence type="ECO:0000313" key="1">
    <source>
        <dbReference type="EMBL" id="MAA14770.1"/>
    </source>
</evidence>
<sequence>MQQLRSKCTFRSAQSTRWLPRFPQSVKSSSSVEVNVAAPPYTLFKPVMQWSQCRSPQPRRHRDAERTLARSFNCQAWLACHLQPFVSFLLSRRSITGSQCRAELSIGTQASRQEMPRSSSWHCNWHGVCGCCCLLL</sequence>
<proteinExistence type="predicted"/>
<name>A0A224YLU6_9ACAR</name>
<dbReference type="AlphaFoldDB" id="A0A224YLU6"/>
<accession>A0A224YLU6</accession>
<dbReference type="EMBL" id="GFPF01003624">
    <property type="protein sequence ID" value="MAA14770.1"/>
    <property type="molecule type" value="Transcribed_RNA"/>
</dbReference>
<reference evidence="1" key="1">
    <citation type="journal article" date="2017" name="Parasit. Vectors">
        <title>Sialotranscriptomics of Rhipicephalus zambeziensis reveals intricate expression profiles of secretory proteins and suggests tight temporal transcriptional regulation during blood-feeding.</title>
        <authorList>
            <person name="de Castro M.H."/>
            <person name="de Klerk D."/>
            <person name="Pienaar R."/>
            <person name="Rees D.J.G."/>
            <person name="Mans B.J."/>
        </authorList>
    </citation>
    <scope>NUCLEOTIDE SEQUENCE</scope>
    <source>
        <tissue evidence="1">Salivary glands</tissue>
    </source>
</reference>
<protein>
    <submittedName>
        <fullName evidence="1">Uncharacterized protein</fullName>
    </submittedName>
</protein>